<evidence type="ECO:0000256" key="3">
    <source>
        <dbReference type="ARBA" id="ARBA00022670"/>
    </source>
</evidence>
<dbReference type="GO" id="GO:0006508">
    <property type="term" value="P:proteolysis"/>
    <property type="evidence" value="ECO:0007669"/>
    <property type="project" value="UniProtKB-KW"/>
</dbReference>
<evidence type="ECO:0000259" key="8">
    <source>
        <dbReference type="Pfam" id="PF17676"/>
    </source>
</evidence>
<evidence type="ECO:0000256" key="5">
    <source>
        <dbReference type="ARBA" id="ARBA00022825"/>
    </source>
</evidence>
<proteinExistence type="inferred from homology"/>
<feature type="active site" description="Charge relay system" evidence="6">
    <location>
        <position position="310"/>
    </location>
</feature>
<accession>A0A6M1SM61</accession>
<dbReference type="Pfam" id="PF17676">
    <property type="entry name" value="Peptidase_S66C"/>
    <property type="match status" value="1"/>
</dbReference>
<keyword evidence="10" id="KW-1185">Reference proteome</keyword>
<protein>
    <submittedName>
        <fullName evidence="9">LD-carboxypeptidase</fullName>
    </submittedName>
</protein>
<evidence type="ECO:0000259" key="7">
    <source>
        <dbReference type="Pfam" id="PF02016"/>
    </source>
</evidence>
<feature type="domain" description="LD-carboxypeptidase N-terminal" evidence="7">
    <location>
        <begin position="47"/>
        <end position="164"/>
    </location>
</feature>
<dbReference type="Pfam" id="PF02016">
    <property type="entry name" value="Peptidase_S66"/>
    <property type="match status" value="1"/>
</dbReference>
<dbReference type="InterPro" id="IPR040449">
    <property type="entry name" value="Peptidase_S66_N"/>
</dbReference>
<dbReference type="Proteomes" id="UP000473278">
    <property type="component" value="Unassembled WGS sequence"/>
</dbReference>
<dbReference type="PANTHER" id="PTHR30237">
    <property type="entry name" value="MURAMOYLTETRAPEPTIDE CARBOXYPEPTIDASE"/>
    <property type="match status" value="1"/>
</dbReference>
<organism evidence="9 10">
    <name type="scientific">Halalkalibaculum roseum</name>
    <dbReference type="NCBI Taxonomy" id="2709311"/>
    <lineage>
        <taxon>Bacteria</taxon>
        <taxon>Pseudomonadati</taxon>
        <taxon>Balneolota</taxon>
        <taxon>Balneolia</taxon>
        <taxon>Balneolales</taxon>
        <taxon>Balneolaceae</taxon>
        <taxon>Halalkalibaculum</taxon>
    </lineage>
</organism>
<comment type="similarity">
    <text evidence="1">Belongs to the peptidase S66 family.</text>
</comment>
<dbReference type="InterPro" id="IPR040921">
    <property type="entry name" value="Peptidase_S66C"/>
</dbReference>
<dbReference type="InterPro" id="IPR027461">
    <property type="entry name" value="Carboxypeptidase_A_C_sf"/>
</dbReference>
<keyword evidence="4" id="KW-0378">Hydrolase</keyword>
<evidence type="ECO:0000313" key="9">
    <source>
        <dbReference type="EMBL" id="NGP76421.1"/>
    </source>
</evidence>
<keyword evidence="2 9" id="KW-0121">Carboxypeptidase</keyword>
<feature type="domain" description="LD-carboxypeptidase C-terminal" evidence="8">
    <location>
        <begin position="210"/>
        <end position="325"/>
    </location>
</feature>
<dbReference type="PANTHER" id="PTHR30237:SF2">
    <property type="entry name" value="MUREIN TETRAPEPTIDE CARBOXYPEPTIDASE"/>
    <property type="match status" value="1"/>
</dbReference>
<feature type="active site" description="Nucleophile" evidence="6">
    <location>
        <position position="144"/>
    </location>
</feature>
<dbReference type="PIRSF" id="PIRSF028757">
    <property type="entry name" value="LD-carboxypeptidase"/>
    <property type="match status" value="1"/>
</dbReference>
<keyword evidence="3" id="KW-0645">Protease</keyword>
<evidence type="ECO:0000256" key="2">
    <source>
        <dbReference type="ARBA" id="ARBA00022645"/>
    </source>
</evidence>
<evidence type="ECO:0000313" key="10">
    <source>
        <dbReference type="Proteomes" id="UP000473278"/>
    </source>
</evidence>
<dbReference type="AlphaFoldDB" id="A0A6M1SM61"/>
<comment type="caution">
    <text evidence="9">The sequence shown here is derived from an EMBL/GenBank/DDBJ whole genome shotgun (WGS) entry which is preliminary data.</text>
</comment>
<evidence type="ECO:0000256" key="4">
    <source>
        <dbReference type="ARBA" id="ARBA00022801"/>
    </source>
</evidence>
<feature type="active site" description="Charge relay system" evidence="6">
    <location>
        <position position="241"/>
    </location>
</feature>
<dbReference type="EMBL" id="JAALLT010000002">
    <property type="protein sequence ID" value="NGP76421.1"/>
    <property type="molecule type" value="Genomic_DNA"/>
</dbReference>
<dbReference type="SUPFAM" id="SSF141986">
    <property type="entry name" value="LD-carboxypeptidase A C-terminal domain-like"/>
    <property type="match status" value="1"/>
</dbReference>
<name>A0A6M1SM61_9BACT</name>
<dbReference type="InterPro" id="IPR003507">
    <property type="entry name" value="S66_fam"/>
</dbReference>
<dbReference type="InterPro" id="IPR029062">
    <property type="entry name" value="Class_I_gatase-like"/>
</dbReference>
<dbReference type="GO" id="GO:0004180">
    <property type="term" value="F:carboxypeptidase activity"/>
    <property type="evidence" value="ECO:0007669"/>
    <property type="project" value="UniProtKB-KW"/>
</dbReference>
<dbReference type="GO" id="GO:0008236">
    <property type="term" value="F:serine-type peptidase activity"/>
    <property type="evidence" value="ECO:0007669"/>
    <property type="project" value="UniProtKB-KW"/>
</dbReference>
<gene>
    <name evidence="9" type="ORF">G3570_07245</name>
</gene>
<evidence type="ECO:0000256" key="1">
    <source>
        <dbReference type="ARBA" id="ARBA00010233"/>
    </source>
</evidence>
<dbReference type="Gene3D" id="3.50.30.60">
    <property type="entry name" value="LD-carboxypeptidase A C-terminal domain-like"/>
    <property type="match status" value="1"/>
</dbReference>
<reference evidence="9 10" key="1">
    <citation type="submission" date="2020-02" db="EMBL/GenBank/DDBJ databases">
        <title>Balneolaceae bacterium YR4-1, complete genome.</title>
        <authorList>
            <person name="Li Y."/>
            <person name="Wu S."/>
        </authorList>
    </citation>
    <scope>NUCLEOTIDE SEQUENCE [LARGE SCALE GENOMIC DNA]</scope>
    <source>
        <strain evidence="9 10">YR4-1</strain>
    </source>
</reference>
<dbReference type="InterPro" id="IPR027478">
    <property type="entry name" value="LdcA_N"/>
</dbReference>
<dbReference type="CDD" id="cd07025">
    <property type="entry name" value="Peptidase_S66"/>
    <property type="match status" value="1"/>
</dbReference>
<keyword evidence="5" id="KW-0720">Serine protease</keyword>
<dbReference type="RefSeq" id="WP_165140757.1">
    <property type="nucleotide sequence ID" value="NZ_JAALLT010000002.1"/>
</dbReference>
<evidence type="ECO:0000256" key="6">
    <source>
        <dbReference type="PIRSR" id="PIRSR028757-1"/>
    </source>
</evidence>
<sequence length="340" mass="37180">MNWSRKTFLKALSLGGVSTALNLTSDYSLRSANSLVKPKRIMPGDTIGLISPGSILPESEKYDEIVQTITNLGFHVVEGPNARKSYGNLAGPDEARASDLNEMFRDPDIDAIIPFRGGWGSNRILDLVDFDSIKENPKALIGFSDITSLLISIYAKTGLITFHGPVGKSEWNEFTVSSFKDTLMSGQKSEYLNKPDTSIDFNVITPGTAEGRLIGGNLTVLTSMLGSDYLPNWEGAILFVEDVGEEVYRIDRMLTQLKLNGILSKLCGFIFGTCVNCEKGNKNSLSLEQVLKDHIQVLGVPSYYGSMIGHIDNMFTLPIGISAKINSQTGSIRLQEIPTK</sequence>
<dbReference type="SUPFAM" id="SSF52317">
    <property type="entry name" value="Class I glutamine amidotransferase-like"/>
    <property type="match status" value="1"/>
</dbReference>
<dbReference type="Gene3D" id="3.40.50.10740">
    <property type="entry name" value="Class I glutamine amidotransferase-like"/>
    <property type="match status" value="1"/>
</dbReference>